<dbReference type="EMBL" id="BDQI01000063">
    <property type="protein sequence ID" value="GAX58754.1"/>
    <property type="molecule type" value="Genomic_DNA"/>
</dbReference>
<keyword evidence="2" id="KW-1185">Reference proteome</keyword>
<dbReference type="Proteomes" id="UP000217446">
    <property type="component" value="Unassembled WGS sequence"/>
</dbReference>
<protein>
    <submittedName>
        <fullName evidence="1">Uncharacterized protein</fullName>
    </submittedName>
</protein>
<accession>A0A286PGS5</accession>
<evidence type="ECO:0000313" key="1">
    <source>
        <dbReference type="EMBL" id="GAX58754.1"/>
    </source>
</evidence>
<name>A0A286PGS5_STROL</name>
<proteinExistence type="predicted"/>
<comment type="caution">
    <text evidence="1">The sequence shown here is derived from an EMBL/GenBank/DDBJ whole genome shotgun (WGS) entry which is preliminary data.</text>
</comment>
<organism evidence="1 2">
    <name type="scientific">Streptomyces olivochromogenes</name>
    <dbReference type="NCBI Taxonomy" id="1963"/>
    <lineage>
        <taxon>Bacteria</taxon>
        <taxon>Bacillati</taxon>
        <taxon>Actinomycetota</taxon>
        <taxon>Actinomycetes</taxon>
        <taxon>Kitasatosporales</taxon>
        <taxon>Streptomycetaceae</taxon>
        <taxon>Streptomyces</taxon>
    </lineage>
</organism>
<gene>
    <name evidence="1" type="ORF">SO3561_10329</name>
</gene>
<sequence>MAFYRTADGRLLARPVDRFERPGTKLFRARYRSQKICTLLASQYVIHKHQVGGSRLRVS</sequence>
<reference evidence="2" key="1">
    <citation type="submission" date="2017-05" db="EMBL/GenBank/DDBJ databases">
        <title>Streptomyces olivochromogenes NBRC 3561 whole genome shotgun sequence.</title>
        <authorList>
            <person name="Dohra H."/>
            <person name="Kodani S."/>
        </authorList>
    </citation>
    <scope>NUCLEOTIDE SEQUENCE [LARGE SCALE GENOMIC DNA]</scope>
    <source>
        <strain evidence="2">NBRC 3561</strain>
    </source>
</reference>
<evidence type="ECO:0000313" key="2">
    <source>
        <dbReference type="Proteomes" id="UP000217446"/>
    </source>
</evidence>
<dbReference type="AlphaFoldDB" id="A0A286PGS5"/>